<organism evidence="1 2">
    <name type="scientific">Crotalaria pallida</name>
    <name type="common">Smooth rattlebox</name>
    <name type="synonym">Crotalaria striata</name>
    <dbReference type="NCBI Taxonomy" id="3830"/>
    <lineage>
        <taxon>Eukaryota</taxon>
        <taxon>Viridiplantae</taxon>
        <taxon>Streptophyta</taxon>
        <taxon>Embryophyta</taxon>
        <taxon>Tracheophyta</taxon>
        <taxon>Spermatophyta</taxon>
        <taxon>Magnoliopsida</taxon>
        <taxon>eudicotyledons</taxon>
        <taxon>Gunneridae</taxon>
        <taxon>Pentapetalae</taxon>
        <taxon>rosids</taxon>
        <taxon>fabids</taxon>
        <taxon>Fabales</taxon>
        <taxon>Fabaceae</taxon>
        <taxon>Papilionoideae</taxon>
        <taxon>50 kb inversion clade</taxon>
        <taxon>genistoids sensu lato</taxon>
        <taxon>core genistoids</taxon>
        <taxon>Crotalarieae</taxon>
        <taxon>Crotalaria</taxon>
    </lineage>
</organism>
<sequence>MRCFSSEINLPKSINSLELMLDAKIFSWSFAYWCNLHASSIPSTSLANQVAIRQMVCVLHLVKCGFNFICTCDMYGGFVVC</sequence>
<evidence type="ECO:0000313" key="2">
    <source>
        <dbReference type="Proteomes" id="UP001372338"/>
    </source>
</evidence>
<dbReference type="AlphaFoldDB" id="A0AAN9I598"/>
<protein>
    <submittedName>
        <fullName evidence="1">Uncharacterized protein</fullName>
    </submittedName>
</protein>
<keyword evidence="2" id="KW-1185">Reference proteome</keyword>
<comment type="caution">
    <text evidence="1">The sequence shown here is derived from an EMBL/GenBank/DDBJ whole genome shotgun (WGS) entry which is preliminary data.</text>
</comment>
<gene>
    <name evidence="1" type="ORF">RIF29_20665</name>
</gene>
<dbReference type="EMBL" id="JAYWIO010000004">
    <property type="protein sequence ID" value="KAK7267983.1"/>
    <property type="molecule type" value="Genomic_DNA"/>
</dbReference>
<name>A0AAN9I598_CROPI</name>
<reference evidence="1 2" key="1">
    <citation type="submission" date="2024-01" db="EMBL/GenBank/DDBJ databases">
        <title>The genomes of 5 underutilized Papilionoideae crops provide insights into root nodulation and disease resistanc.</title>
        <authorList>
            <person name="Yuan L."/>
        </authorList>
    </citation>
    <scope>NUCLEOTIDE SEQUENCE [LARGE SCALE GENOMIC DNA]</scope>
    <source>
        <strain evidence="1">ZHUSHIDOU_FW_LH</strain>
        <tissue evidence="1">Leaf</tissue>
    </source>
</reference>
<dbReference type="Proteomes" id="UP001372338">
    <property type="component" value="Unassembled WGS sequence"/>
</dbReference>
<evidence type="ECO:0000313" key="1">
    <source>
        <dbReference type="EMBL" id="KAK7267983.1"/>
    </source>
</evidence>
<proteinExistence type="predicted"/>
<accession>A0AAN9I598</accession>